<dbReference type="GO" id="GO:0005886">
    <property type="term" value="C:plasma membrane"/>
    <property type="evidence" value="ECO:0007669"/>
    <property type="project" value="TreeGrafter"/>
</dbReference>
<keyword evidence="3 8" id="KW-1133">Transmembrane helix</keyword>
<evidence type="ECO:0000256" key="6">
    <source>
        <dbReference type="ARBA" id="ARBA00023170"/>
    </source>
</evidence>
<evidence type="ECO:0000256" key="8">
    <source>
        <dbReference type="SAM" id="Phobius"/>
    </source>
</evidence>
<dbReference type="OrthoDB" id="5950040at2759"/>
<feature type="non-terminal residue" evidence="10">
    <location>
        <position position="1"/>
    </location>
</feature>
<evidence type="ECO:0000256" key="1">
    <source>
        <dbReference type="ARBA" id="ARBA00004141"/>
    </source>
</evidence>
<dbReference type="InterPro" id="IPR000276">
    <property type="entry name" value="GPCR_Rhodpsn"/>
</dbReference>
<dbReference type="Gene3D" id="1.20.1070.10">
    <property type="entry name" value="Rhodopsin 7-helix transmembrane proteins"/>
    <property type="match status" value="1"/>
</dbReference>
<dbReference type="Proteomes" id="UP001163046">
    <property type="component" value="Unassembled WGS sequence"/>
</dbReference>
<dbReference type="CDD" id="cd00637">
    <property type="entry name" value="7tm_classA_rhodopsin-like"/>
    <property type="match status" value="1"/>
</dbReference>
<accession>A0A9W9ZIS6</accession>
<keyword evidence="2 8" id="KW-0812">Transmembrane</keyword>
<dbReference type="InterPro" id="IPR017452">
    <property type="entry name" value="GPCR_Rhodpsn_7TM"/>
</dbReference>
<keyword evidence="5 8" id="KW-0472">Membrane</keyword>
<name>A0A9W9ZIS6_9CNID</name>
<sequence length="72" mass="8202">NTMVVIVVYREQRMRTTVNFLIVNMAVSDFLFTVFVIPRIITQIFTYPGAWIITGAVGDALCKFVHFSKTSL</sequence>
<comment type="subcellular location">
    <subcellularLocation>
        <location evidence="1">Membrane</location>
        <topology evidence="1">Multi-pass membrane protein</topology>
    </subcellularLocation>
</comment>
<keyword evidence="11" id="KW-1185">Reference proteome</keyword>
<dbReference type="SUPFAM" id="SSF81321">
    <property type="entry name" value="Family A G protein-coupled receptor-like"/>
    <property type="match status" value="1"/>
</dbReference>
<dbReference type="PROSITE" id="PS50262">
    <property type="entry name" value="G_PROTEIN_RECEP_F1_2"/>
    <property type="match status" value="1"/>
</dbReference>
<keyword evidence="4" id="KW-0297">G-protein coupled receptor</keyword>
<gene>
    <name evidence="10" type="ORF">OS493_034407</name>
</gene>
<keyword evidence="7" id="KW-0807">Transducer</keyword>
<evidence type="ECO:0000256" key="4">
    <source>
        <dbReference type="ARBA" id="ARBA00023040"/>
    </source>
</evidence>
<comment type="caution">
    <text evidence="10">The sequence shown here is derived from an EMBL/GenBank/DDBJ whole genome shotgun (WGS) entry which is preliminary data.</text>
</comment>
<feature type="domain" description="G-protein coupled receptors family 1 profile" evidence="9">
    <location>
        <begin position="1"/>
        <end position="72"/>
    </location>
</feature>
<evidence type="ECO:0000313" key="11">
    <source>
        <dbReference type="Proteomes" id="UP001163046"/>
    </source>
</evidence>
<evidence type="ECO:0000256" key="3">
    <source>
        <dbReference type="ARBA" id="ARBA00022989"/>
    </source>
</evidence>
<dbReference type="AlphaFoldDB" id="A0A9W9ZIS6"/>
<feature type="transmembrane region" description="Helical" evidence="8">
    <location>
        <begin position="20"/>
        <end position="41"/>
    </location>
</feature>
<dbReference type="PANTHER" id="PTHR45695">
    <property type="entry name" value="LEUCOKININ RECEPTOR-RELATED"/>
    <property type="match status" value="1"/>
</dbReference>
<evidence type="ECO:0000256" key="7">
    <source>
        <dbReference type="ARBA" id="ARBA00023224"/>
    </source>
</evidence>
<reference evidence="10" key="1">
    <citation type="submission" date="2023-01" db="EMBL/GenBank/DDBJ databases">
        <title>Genome assembly of the deep-sea coral Lophelia pertusa.</title>
        <authorList>
            <person name="Herrera S."/>
            <person name="Cordes E."/>
        </authorList>
    </citation>
    <scope>NUCLEOTIDE SEQUENCE</scope>
    <source>
        <strain evidence="10">USNM1676648</strain>
        <tissue evidence="10">Polyp</tissue>
    </source>
</reference>
<evidence type="ECO:0000256" key="5">
    <source>
        <dbReference type="ARBA" id="ARBA00023136"/>
    </source>
</evidence>
<dbReference type="EMBL" id="MU825921">
    <property type="protein sequence ID" value="KAJ7382516.1"/>
    <property type="molecule type" value="Genomic_DNA"/>
</dbReference>
<evidence type="ECO:0000313" key="10">
    <source>
        <dbReference type="EMBL" id="KAJ7382516.1"/>
    </source>
</evidence>
<dbReference type="Pfam" id="PF00001">
    <property type="entry name" value="7tm_1"/>
    <property type="match status" value="1"/>
</dbReference>
<dbReference type="PANTHER" id="PTHR45695:SF9">
    <property type="entry name" value="LEUCOKININ RECEPTOR"/>
    <property type="match status" value="1"/>
</dbReference>
<dbReference type="GO" id="GO:0004930">
    <property type="term" value="F:G protein-coupled receptor activity"/>
    <property type="evidence" value="ECO:0007669"/>
    <property type="project" value="UniProtKB-KW"/>
</dbReference>
<protein>
    <recommendedName>
        <fullName evidence="9">G-protein coupled receptors family 1 profile domain-containing protein</fullName>
    </recommendedName>
</protein>
<organism evidence="10 11">
    <name type="scientific">Desmophyllum pertusum</name>
    <dbReference type="NCBI Taxonomy" id="174260"/>
    <lineage>
        <taxon>Eukaryota</taxon>
        <taxon>Metazoa</taxon>
        <taxon>Cnidaria</taxon>
        <taxon>Anthozoa</taxon>
        <taxon>Hexacorallia</taxon>
        <taxon>Scleractinia</taxon>
        <taxon>Caryophylliina</taxon>
        <taxon>Caryophylliidae</taxon>
        <taxon>Desmophyllum</taxon>
    </lineage>
</organism>
<keyword evidence="6" id="KW-0675">Receptor</keyword>
<evidence type="ECO:0000256" key="2">
    <source>
        <dbReference type="ARBA" id="ARBA00022692"/>
    </source>
</evidence>
<proteinExistence type="predicted"/>
<evidence type="ECO:0000259" key="9">
    <source>
        <dbReference type="PROSITE" id="PS50262"/>
    </source>
</evidence>